<dbReference type="InterPro" id="IPR012318">
    <property type="entry name" value="HTH_CRP"/>
</dbReference>
<dbReference type="InterPro" id="IPR036388">
    <property type="entry name" value="WH-like_DNA-bd_sf"/>
</dbReference>
<protein>
    <submittedName>
        <fullName evidence="5">Crp/Fnr family transcriptional regulator</fullName>
    </submittedName>
</protein>
<dbReference type="Pfam" id="PF13545">
    <property type="entry name" value="HTH_Crp_2"/>
    <property type="match status" value="1"/>
</dbReference>
<keyword evidence="1" id="KW-0805">Transcription regulation</keyword>
<dbReference type="PROSITE" id="PS51063">
    <property type="entry name" value="HTH_CRP_2"/>
    <property type="match status" value="1"/>
</dbReference>
<reference evidence="5" key="1">
    <citation type="journal article" date="2015" name="ISME J.">
        <title>Draft Genome Sequence of Streptomyces incarnatus NRRL8089, which Produces the Nucleoside Antibiotic Sinefungin.</title>
        <authorList>
            <person name="Oshima K."/>
            <person name="Hattori M."/>
            <person name="Shimizu H."/>
            <person name="Fukuda K."/>
            <person name="Nemoto M."/>
            <person name="Inagaki K."/>
            <person name="Tamura T."/>
        </authorList>
    </citation>
    <scope>NUCLEOTIDE SEQUENCE</scope>
    <source>
        <strain evidence="5">FACHB-1375</strain>
    </source>
</reference>
<dbReference type="Proteomes" id="UP000641646">
    <property type="component" value="Unassembled WGS sequence"/>
</dbReference>
<organism evidence="5 6">
    <name type="scientific">Aerosakkonema funiforme FACHB-1375</name>
    <dbReference type="NCBI Taxonomy" id="2949571"/>
    <lineage>
        <taxon>Bacteria</taxon>
        <taxon>Bacillati</taxon>
        <taxon>Cyanobacteriota</taxon>
        <taxon>Cyanophyceae</taxon>
        <taxon>Oscillatoriophycideae</taxon>
        <taxon>Aerosakkonematales</taxon>
        <taxon>Aerosakkonemataceae</taxon>
        <taxon>Aerosakkonema</taxon>
    </lineage>
</organism>
<dbReference type="Gene3D" id="2.60.120.10">
    <property type="entry name" value="Jelly Rolls"/>
    <property type="match status" value="1"/>
</dbReference>
<dbReference type="InterPro" id="IPR014710">
    <property type="entry name" value="RmlC-like_jellyroll"/>
</dbReference>
<dbReference type="RefSeq" id="WP_190461209.1">
    <property type="nucleotide sequence ID" value="NZ_JACJPW010000002.1"/>
</dbReference>
<dbReference type="SMART" id="SM00419">
    <property type="entry name" value="HTH_CRP"/>
    <property type="match status" value="1"/>
</dbReference>
<keyword evidence="3" id="KW-0804">Transcription</keyword>
<evidence type="ECO:0000256" key="2">
    <source>
        <dbReference type="ARBA" id="ARBA00023125"/>
    </source>
</evidence>
<name>A0A926ZEJ5_9CYAN</name>
<dbReference type="SUPFAM" id="SSF51206">
    <property type="entry name" value="cAMP-binding domain-like"/>
    <property type="match status" value="1"/>
</dbReference>
<comment type="caution">
    <text evidence="5">The sequence shown here is derived from an EMBL/GenBank/DDBJ whole genome shotgun (WGS) entry which is preliminary data.</text>
</comment>
<dbReference type="InterPro" id="IPR018490">
    <property type="entry name" value="cNMP-bd_dom_sf"/>
</dbReference>
<dbReference type="InterPro" id="IPR036390">
    <property type="entry name" value="WH_DNA-bd_sf"/>
</dbReference>
<dbReference type="AlphaFoldDB" id="A0A926ZEJ5"/>
<evidence type="ECO:0000313" key="6">
    <source>
        <dbReference type="Proteomes" id="UP000641646"/>
    </source>
</evidence>
<proteinExistence type="predicted"/>
<sequence length="191" mass="21645">MALSVPAPLNLNNLKQVTFSCSDLLPLHSDNLWKIERGIVRTLTWSEDGRPITLGFWGAGDVVGKPLSGLEPYQIECLTSVEVCLVPSHLWYQIMDACILHIQQNEEILCIIHNRPIQVRLLQLLNWLACKFGREVEAGKLIELPLTHQALSEVICTTRVTVTRLLNQFEQEGILSRRGRFLILGKQKQIV</sequence>
<keyword evidence="2" id="KW-0238">DNA-binding</keyword>
<evidence type="ECO:0000259" key="4">
    <source>
        <dbReference type="PROSITE" id="PS51063"/>
    </source>
</evidence>
<gene>
    <name evidence="5" type="ORF">H6G03_01130</name>
</gene>
<dbReference type="GO" id="GO:0003677">
    <property type="term" value="F:DNA binding"/>
    <property type="evidence" value="ECO:0007669"/>
    <property type="project" value="UniProtKB-KW"/>
</dbReference>
<dbReference type="EMBL" id="JACJPW010000002">
    <property type="protein sequence ID" value="MBD2179724.1"/>
    <property type="molecule type" value="Genomic_DNA"/>
</dbReference>
<keyword evidence="6" id="KW-1185">Reference proteome</keyword>
<evidence type="ECO:0000256" key="3">
    <source>
        <dbReference type="ARBA" id="ARBA00023163"/>
    </source>
</evidence>
<accession>A0A926ZEJ5</accession>
<evidence type="ECO:0000256" key="1">
    <source>
        <dbReference type="ARBA" id="ARBA00023015"/>
    </source>
</evidence>
<feature type="domain" description="HTH crp-type" evidence="4">
    <location>
        <begin position="115"/>
        <end position="188"/>
    </location>
</feature>
<dbReference type="SUPFAM" id="SSF46785">
    <property type="entry name" value="Winged helix' DNA-binding domain"/>
    <property type="match status" value="1"/>
</dbReference>
<evidence type="ECO:0000313" key="5">
    <source>
        <dbReference type="EMBL" id="MBD2179724.1"/>
    </source>
</evidence>
<dbReference type="CDD" id="cd00092">
    <property type="entry name" value="HTH_CRP"/>
    <property type="match status" value="1"/>
</dbReference>
<dbReference type="GO" id="GO:0006355">
    <property type="term" value="P:regulation of DNA-templated transcription"/>
    <property type="evidence" value="ECO:0007669"/>
    <property type="project" value="InterPro"/>
</dbReference>
<dbReference type="Gene3D" id="1.10.10.10">
    <property type="entry name" value="Winged helix-like DNA-binding domain superfamily/Winged helix DNA-binding domain"/>
    <property type="match status" value="1"/>
</dbReference>
<reference evidence="5" key="2">
    <citation type="submission" date="2020-08" db="EMBL/GenBank/DDBJ databases">
        <authorList>
            <person name="Chen M."/>
            <person name="Teng W."/>
            <person name="Zhao L."/>
            <person name="Hu C."/>
            <person name="Zhou Y."/>
            <person name="Han B."/>
            <person name="Song L."/>
            <person name="Shu W."/>
        </authorList>
    </citation>
    <scope>NUCLEOTIDE SEQUENCE</scope>
    <source>
        <strain evidence="5">FACHB-1375</strain>
    </source>
</reference>